<dbReference type="Proteomes" id="UP000182882">
    <property type="component" value="Unassembled WGS sequence"/>
</dbReference>
<accession>A0A1H2DR15</accession>
<evidence type="ECO:0000313" key="2">
    <source>
        <dbReference type="Proteomes" id="UP000182882"/>
    </source>
</evidence>
<gene>
    <name evidence="1" type="ORF">SAMN05216406_10436</name>
</gene>
<dbReference type="AlphaFoldDB" id="A0A1H2DR15"/>
<reference evidence="2" key="1">
    <citation type="submission" date="2016-10" db="EMBL/GenBank/DDBJ databases">
        <authorList>
            <person name="Varghese N."/>
            <person name="Submissions S."/>
        </authorList>
    </citation>
    <scope>NUCLEOTIDE SEQUENCE [LARGE SCALE GENOMIC DNA]</scope>
    <source>
        <strain evidence="2">Nm10</strain>
    </source>
</reference>
<evidence type="ECO:0000313" key="1">
    <source>
        <dbReference type="EMBL" id="SDT85256.1"/>
    </source>
</evidence>
<organism evidence="1 2">
    <name type="scientific">Nitrosomonas ureae</name>
    <dbReference type="NCBI Taxonomy" id="44577"/>
    <lineage>
        <taxon>Bacteria</taxon>
        <taxon>Pseudomonadati</taxon>
        <taxon>Pseudomonadota</taxon>
        <taxon>Betaproteobacteria</taxon>
        <taxon>Nitrosomonadales</taxon>
        <taxon>Nitrosomonadaceae</taxon>
        <taxon>Nitrosomonas</taxon>
    </lineage>
</organism>
<name>A0A1H2DR15_9PROT</name>
<dbReference type="Pfam" id="PF10987">
    <property type="entry name" value="DUF2806"/>
    <property type="match status" value="1"/>
</dbReference>
<dbReference type="InterPro" id="IPR021254">
    <property type="entry name" value="DUF2806"/>
</dbReference>
<protein>
    <submittedName>
        <fullName evidence="1">Uncharacterized protein</fullName>
    </submittedName>
</protein>
<sequence length="189" mass="21803">MIQPSIKSNRFIIYGRDHANKRALPMNDLNVFFDLTQKEKCVFVMLCQFSWVQGEPLLLIFDVENEVYSKQGITLSVLKHLENIGLITFESKGFVKKGLGKHTRLFYCGRPTKIGFQDNENNSLDLGHVLLTACGKELASTIPVIWNQQFYEYVIRRWFEQGLVLSSIQIDRDRKLSFVDRVCAIRVPG</sequence>
<keyword evidence="2" id="KW-1185">Reference proteome</keyword>
<dbReference type="EMBL" id="FNLN01000004">
    <property type="protein sequence ID" value="SDT85256.1"/>
    <property type="molecule type" value="Genomic_DNA"/>
</dbReference>
<proteinExistence type="predicted"/>